<dbReference type="VEuPathDB" id="ToxoDB:CSUI_005069"/>
<dbReference type="RefSeq" id="XP_067922777.1">
    <property type="nucleotide sequence ID" value="XM_068065249.1"/>
</dbReference>
<comment type="caution">
    <text evidence="1">The sequence shown here is derived from an EMBL/GenBank/DDBJ whole genome shotgun (WGS) entry which is preliminary data.</text>
</comment>
<evidence type="ECO:0000313" key="1">
    <source>
        <dbReference type="EMBL" id="PHJ21093.1"/>
    </source>
</evidence>
<accession>A0A2C6KZ91</accession>
<organism evidence="1 2">
    <name type="scientific">Cystoisospora suis</name>
    <dbReference type="NCBI Taxonomy" id="483139"/>
    <lineage>
        <taxon>Eukaryota</taxon>
        <taxon>Sar</taxon>
        <taxon>Alveolata</taxon>
        <taxon>Apicomplexa</taxon>
        <taxon>Conoidasida</taxon>
        <taxon>Coccidia</taxon>
        <taxon>Eucoccidiorida</taxon>
        <taxon>Eimeriorina</taxon>
        <taxon>Sarcocystidae</taxon>
        <taxon>Cystoisospora</taxon>
    </lineage>
</organism>
<dbReference type="AlphaFoldDB" id="A0A2C6KZ91"/>
<dbReference type="Proteomes" id="UP000221165">
    <property type="component" value="Unassembled WGS sequence"/>
</dbReference>
<sequence>AVAALALTSTRRGRCFVCICDPSVVHTVIVGAPPHLLLG</sequence>
<feature type="non-terminal residue" evidence="1">
    <location>
        <position position="1"/>
    </location>
</feature>
<evidence type="ECO:0000313" key="2">
    <source>
        <dbReference type="Proteomes" id="UP000221165"/>
    </source>
</evidence>
<gene>
    <name evidence="1" type="ORF">CSUI_005069</name>
</gene>
<proteinExistence type="predicted"/>
<protein>
    <submittedName>
        <fullName evidence="1">Uncharacterized protein</fullName>
    </submittedName>
</protein>
<dbReference type="GeneID" id="94428460"/>
<dbReference type="EMBL" id="MIGC01002424">
    <property type="protein sequence ID" value="PHJ21093.1"/>
    <property type="molecule type" value="Genomic_DNA"/>
</dbReference>
<keyword evidence="2" id="KW-1185">Reference proteome</keyword>
<reference evidence="1 2" key="1">
    <citation type="journal article" date="2017" name="Int. J. Parasitol.">
        <title>The genome of the protozoan parasite Cystoisospora suis and a reverse vaccinology approach to identify vaccine candidates.</title>
        <authorList>
            <person name="Palmieri N."/>
            <person name="Shrestha A."/>
            <person name="Ruttkowski B."/>
            <person name="Beck T."/>
            <person name="Vogl C."/>
            <person name="Tomley F."/>
            <person name="Blake D.P."/>
            <person name="Joachim A."/>
        </authorList>
    </citation>
    <scope>NUCLEOTIDE SEQUENCE [LARGE SCALE GENOMIC DNA]</scope>
    <source>
        <strain evidence="1 2">Wien I</strain>
    </source>
</reference>
<name>A0A2C6KZ91_9APIC</name>